<evidence type="ECO:0000259" key="2">
    <source>
        <dbReference type="Pfam" id="PF22939"/>
    </source>
</evidence>
<dbReference type="SUPFAM" id="SSF48403">
    <property type="entry name" value="Ankyrin repeat"/>
    <property type="match status" value="1"/>
</dbReference>
<keyword evidence="5" id="KW-1185">Reference proteome</keyword>
<feature type="domain" description="GPI inositol-deacylase winged helix" evidence="2">
    <location>
        <begin position="236"/>
        <end position="341"/>
    </location>
</feature>
<sequence>MHKVATKELVASFFIHGRGFPLQKTLIGLYRALLSALLGHFPDHISQLTERVEEKERQFGSYERQKWEWNESELQKFLFSFLLKASTSRHVVIYIDALDECGAETAQKLLAYLRQLIASAEQQGSHVRICFSSRHYPILGLENVPTIYVEDRNDQDIRRVVRNGLQDIDSSKRHQIENEIVAKAQGGFQWAVLVLDKAVQLNRRGINAQTIHEEISAIPAELNQLYSDLINISDAHERQQTKKLFQWVLCAQRPLKIEELREALAIDADAAYASITDLRASKDYCDSVPDAERRIKDLSRGLIEIRERKVLAMVVWDENAIREAQFIHQSVADFLIRNGQTAQDLFASAQTPLGIGHSEISRSCSLYLGLDEILGAAERSWYYFKDEFPLASYAADYMFQHLQIAKLEGFPQFTALNRLQQWTDGDGTFDRTLQLWNTLTEGSKSFVPYSDEKILRRLIESHVDMTGALNYALELTAPRRMDDESRKVWRLLVYHANVSYRTVHRAVEIGLKDLVEVLSEHNVSPNPSATDDELKDTPLLIAIRSRSVELVQALATYRDLEVNAAIARLLDFEKRDEEGRAVEVDEADVELVRLLIHHPKSNVNKKVPTKKGSRDMSMLTAAVYYKRARTIELLLESDRTNVDCRTSHSPLFPYQNAPDYLKNQHPSSQEIKDLLQTFLIELRYQEEIRDVAPLVINMDLRQSETVMKIVSMLLETGKISETSIVDAYFVALSFGCTEVMGLLRNLVSSGRQLYEGGQGRGEYEIWIGPAPDSELSPPTMDS</sequence>
<dbReference type="Proteomes" id="UP001521116">
    <property type="component" value="Unassembled WGS sequence"/>
</dbReference>
<dbReference type="SMART" id="SM00248">
    <property type="entry name" value="ANK"/>
    <property type="match status" value="2"/>
</dbReference>
<protein>
    <recommendedName>
        <fullName evidence="6">Ankyrin repeat protein</fullName>
    </recommendedName>
</protein>
<dbReference type="EMBL" id="JAJVDC020000014">
    <property type="protein sequence ID" value="KAL1634763.1"/>
    <property type="molecule type" value="Genomic_DNA"/>
</dbReference>
<proteinExistence type="predicted"/>
<feature type="domain" description="Nephrocystin 3-like N-terminal" evidence="3">
    <location>
        <begin position="8"/>
        <end position="134"/>
    </location>
</feature>
<accession>A0ABR3T5A7</accession>
<gene>
    <name evidence="4" type="ORF">SLS56_002165</name>
</gene>
<comment type="caution">
    <text evidence="4">The sequence shown here is derived from an EMBL/GenBank/DDBJ whole genome shotgun (WGS) entry which is preliminary data.</text>
</comment>
<dbReference type="PANTHER" id="PTHR10039">
    <property type="entry name" value="AMELOGENIN"/>
    <property type="match status" value="1"/>
</dbReference>
<dbReference type="InterPro" id="IPR056884">
    <property type="entry name" value="NPHP3-like_N"/>
</dbReference>
<organism evidence="4 5">
    <name type="scientific">Neofusicoccum ribis</name>
    <dbReference type="NCBI Taxonomy" id="45134"/>
    <lineage>
        <taxon>Eukaryota</taxon>
        <taxon>Fungi</taxon>
        <taxon>Dikarya</taxon>
        <taxon>Ascomycota</taxon>
        <taxon>Pezizomycotina</taxon>
        <taxon>Dothideomycetes</taxon>
        <taxon>Dothideomycetes incertae sedis</taxon>
        <taxon>Botryosphaeriales</taxon>
        <taxon>Botryosphaeriaceae</taxon>
        <taxon>Neofusicoccum</taxon>
    </lineage>
</organism>
<dbReference type="InterPro" id="IPR054471">
    <property type="entry name" value="GPIID_WHD"/>
</dbReference>
<dbReference type="PANTHER" id="PTHR10039:SF5">
    <property type="entry name" value="NACHT DOMAIN-CONTAINING PROTEIN"/>
    <property type="match status" value="1"/>
</dbReference>
<dbReference type="Pfam" id="PF22939">
    <property type="entry name" value="WHD_GPIID"/>
    <property type="match status" value="1"/>
</dbReference>
<dbReference type="Gene3D" id="1.25.40.20">
    <property type="entry name" value="Ankyrin repeat-containing domain"/>
    <property type="match status" value="1"/>
</dbReference>
<evidence type="ECO:0000313" key="4">
    <source>
        <dbReference type="EMBL" id="KAL1634763.1"/>
    </source>
</evidence>
<dbReference type="Pfam" id="PF24883">
    <property type="entry name" value="NPHP3_N"/>
    <property type="match status" value="1"/>
</dbReference>
<evidence type="ECO:0000259" key="3">
    <source>
        <dbReference type="Pfam" id="PF24883"/>
    </source>
</evidence>
<evidence type="ECO:0000313" key="5">
    <source>
        <dbReference type="Proteomes" id="UP001521116"/>
    </source>
</evidence>
<reference evidence="4 5" key="1">
    <citation type="submission" date="2024-02" db="EMBL/GenBank/DDBJ databases">
        <title>De novo assembly and annotation of 12 fungi associated with fruit tree decline syndrome in Ontario, Canada.</title>
        <authorList>
            <person name="Sulman M."/>
            <person name="Ellouze W."/>
            <person name="Ilyukhin E."/>
        </authorList>
    </citation>
    <scope>NUCLEOTIDE SEQUENCE [LARGE SCALE GENOMIC DNA]</scope>
    <source>
        <strain evidence="4 5">M1-105</strain>
    </source>
</reference>
<dbReference type="InterPro" id="IPR036770">
    <property type="entry name" value="Ankyrin_rpt-contain_sf"/>
</dbReference>
<name>A0ABR3T5A7_9PEZI</name>
<dbReference type="InterPro" id="IPR002110">
    <property type="entry name" value="Ankyrin_rpt"/>
</dbReference>
<evidence type="ECO:0000256" key="1">
    <source>
        <dbReference type="ARBA" id="ARBA00022737"/>
    </source>
</evidence>
<evidence type="ECO:0008006" key="6">
    <source>
        <dbReference type="Google" id="ProtNLM"/>
    </source>
</evidence>
<keyword evidence="1" id="KW-0677">Repeat</keyword>